<feature type="chain" id="PRO_5007573553" evidence="3">
    <location>
        <begin position="22"/>
        <end position="662"/>
    </location>
</feature>
<gene>
    <name evidence="4" type="ORF">AZI86_03415</name>
</gene>
<keyword evidence="1" id="KW-0175">Coiled coil</keyword>
<feature type="region of interest" description="Disordered" evidence="2">
    <location>
        <begin position="122"/>
        <end position="158"/>
    </location>
</feature>
<comment type="caution">
    <text evidence="4">The sequence shown here is derived from an EMBL/GenBank/DDBJ whole genome shotgun (WGS) entry which is preliminary data.</text>
</comment>
<evidence type="ECO:0000256" key="1">
    <source>
        <dbReference type="SAM" id="Coils"/>
    </source>
</evidence>
<keyword evidence="3" id="KW-0732">Signal</keyword>
<organism evidence="4 5">
    <name type="scientific">Bdellovibrio bacteriovorus</name>
    <dbReference type="NCBI Taxonomy" id="959"/>
    <lineage>
        <taxon>Bacteria</taxon>
        <taxon>Pseudomonadati</taxon>
        <taxon>Bdellovibrionota</taxon>
        <taxon>Bdellovibrionia</taxon>
        <taxon>Bdellovibrionales</taxon>
        <taxon>Pseudobdellovibrionaceae</taxon>
        <taxon>Bdellovibrio</taxon>
    </lineage>
</organism>
<evidence type="ECO:0000256" key="2">
    <source>
        <dbReference type="SAM" id="MobiDB-lite"/>
    </source>
</evidence>
<feature type="coiled-coil region" evidence="1">
    <location>
        <begin position="208"/>
        <end position="253"/>
    </location>
</feature>
<feature type="coiled-coil region" evidence="1">
    <location>
        <begin position="51"/>
        <end position="88"/>
    </location>
</feature>
<protein>
    <submittedName>
        <fullName evidence="4">Uncharacterized protein</fullName>
    </submittedName>
</protein>
<reference evidence="4 5" key="1">
    <citation type="submission" date="2016-03" db="EMBL/GenBank/DDBJ databases">
        <authorList>
            <person name="Ploux O."/>
        </authorList>
    </citation>
    <scope>NUCLEOTIDE SEQUENCE [LARGE SCALE GENOMIC DNA]</scope>
    <source>
        <strain evidence="4 5">R0</strain>
    </source>
</reference>
<evidence type="ECO:0000256" key="3">
    <source>
        <dbReference type="SAM" id="SignalP"/>
    </source>
</evidence>
<name>A0A150WPK5_BDEBC</name>
<feature type="signal peptide" evidence="3">
    <location>
        <begin position="1"/>
        <end position="21"/>
    </location>
</feature>
<accession>A0A150WPK5</accession>
<evidence type="ECO:0000313" key="4">
    <source>
        <dbReference type="EMBL" id="KYG66125.1"/>
    </source>
</evidence>
<proteinExistence type="predicted"/>
<dbReference type="Proteomes" id="UP000075320">
    <property type="component" value="Unassembled WGS sequence"/>
</dbReference>
<dbReference type="RefSeq" id="WP_061833691.1">
    <property type="nucleotide sequence ID" value="NZ_LUKE01000001.1"/>
</dbReference>
<dbReference type="EMBL" id="LUKE01000001">
    <property type="protein sequence ID" value="KYG66125.1"/>
    <property type="molecule type" value="Genomic_DNA"/>
</dbReference>
<dbReference type="AlphaFoldDB" id="A0A150WPK5"/>
<keyword evidence="5" id="KW-1185">Reference proteome</keyword>
<sequence length="662" mass="68370">MKLWMRIVVPFTIVMSIAVGAQAQMWGAGVYGGMQACPYDYGAAQGATSDLDAVREAQQAIEETKRELNKKKSELKRVETKVKRSRSEIERAVDGQYTDALFNHMDNAFSCHEYADYIPNRRPNDAPTPVDEEDGVVASGSQGGQRIDSNAGKQTHDGIDADTWGRVCRDRGDLNKEFVCSSLRGDGGRGVRVGRGTPVNCTKAITEYRRNNYIAQKLQTEIENLEANIDEYKEDKRMALQEARDEAAERRREQLEGGVCLDCLVQGNSYQYQRPQTDWASVVGNVGLGLVSMYAGYKTNKMVANANANIGWPTDPWAAQGYGYGLGAIATGMGQVVGGGSGIYGAMGGGIGQGGFGCAGNNGGPYGMMGPYGGMNGAGMWGNPYGMAGLGFPGMGGGMYNPGMGPWGMAGPFGGMGGGMGMGFPGMGGGMGYPGMGAFGGLGMAGMGYPGMGMAGGMGYPGMGMAGMGYPGMGAFGGLGMAGGMGYPGMGMAGGMGYPGMGMAGMGYPGMGMGYPGMGMAGGLSAIPGMGMAGMGMPGMGMGLAGMGMPGMGMQIGGMGMQQQMMQMQLQQYQMYMQQQQQYVQQQMQRQQVVASLQQELYGLLYRIQQVQYGGGVIGGSIGGGLGGGIGGGSYIGGGLSTIPGSTGSGINTGTGGLPAAR</sequence>
<evidence type="ECO:0000313" key="5">
    <source>
        <dbReference type="Proteomes" id="UP000075320"/>
    </source>
</evidence>